<dbReference type="GO" id="GO:0003723">
    <property type="term" value="F:RNA binding"/>
    <property type="evidence" value="ECO:0007669"/>
    <property type="project" value="UniProtKB-UniRule"/>
</dbReference>
<dbReference type="AlphaFoldDB" id="A0A371B1V7"/>
<dbReference type="Gene3D" id="3.40.50.150">
    <property type="entry name" value="Vaccinia Virus protein VP39"/>
    <property type="match status" value="1"/>
</dbReference>
<dbReference type="RefSeq" id="WP_115550272.1">
    <property type="nucleotide sequence ID" value="NZ_QRGP01000003.1"/>
</dbReference>
<protein>
    <submittedName>
        <fullName evidence="8">SAM-dependent methyltransferase</fullName>
    </submittedName>
</protein>
<sequence>MNTRPTTATGLAARRTALRMLDTCLRTGQPLDQAASAMAKGLEPSDRALAIAIAQEVLRWLPDLDLLIDSQTRLPLAEDAKARMVLRMALAQMLRLGTPPHAAISTALPLLDKGPRRLVHGVLGSLWRLQPKLADAPSLTHPVADRWKAVWGAEMVEAARIALAEPPALDLVLADPSQTGKWAEELEGTSLAPGHIRLARGSAIEMLPGYADGAWWVQDLASSLPARLLGQGNHRTIVDLCAAPGGKTMQLASQGWNVTALDKSAKRMERLSANLERTGLTAKSNIGDVLTWEPEAPFDAVLLDAPCTATGTFRRHPDVLHRIGPKQIAELVELQAAMLDKAAAMIKPGGTLVYATCSLEPEEGEQQADAFLARHSHFAKAKIDTALLPEGITPTDGYIRTLPGMLADKGGLDGFFIASFIRAQ</sequence>
<proteinExistence type="inferred from homology"/>
<dbReference type="InterPro" id="IPR035926">
    <property type="entry name" value="NusB-like_sf"/>
</dbReference>
<dbReference type="SUPFAM" id="SSF48013">
    <property type="entry name" value="NusB-like"/>
    <property type="match status" value="1"/>
</dbReference>
<dbReference type="Pfam" id="PF01029">
    <property type="entry name" value="NusB"/>
    <property type="match status" value="1"/>
</dbReference>
<accession>A0A371B1V7</accession>
<dbReference type="GO" id="GO:0006355">
    <property type="term" value="P:regulation of DNA-templated transcription"/>
    <property type="evidence" value="ECO:0007669"/>
    <property type="project" value="InterPro"/>
</dbReference>
<feature type="domain" description="SAM-dependent MTase RsmB/NOP-type" evidence="7">
    <location>
        <begin position="147"/>
        <end position="423"/>
    </location>
</feature>
<evidence type="ECO:0000313" key="8">
    <source>
        <dbReference type="EMBL" id="RDV01494.1"/>
    </source>
</evidence>
<dbReference type="OrthoDB" id="9810297at2"/>
<dbReference type="PROSITE" id="PS51686">
    <property type="entry name" value="SAM_MT_RSMB_NOP"/>
    <property type="match status" value="1"/>
</dbReference>
<dbReference type="GO" id="GO:0001510">
    <property type="term" value="P:RNA methylation"/>
    <property type="evidence" value="ECO:0007669"/>
    <property type="project" value="InterPro"/>
</dbReference>
<dbReference type="InterPro" id="IPR001678">
    <property type="entry name" value="MeTrfase_RsmB-F_NOP2_dom"/>
</dbReference>
<feature type="binding site" evidence="6">
    <location>
        <position position="304"/>
    </location>
    <ligand>
        <name>S-adenosyl-L-methionine</name>
        <dbReference type="ChEBI" id="CHEBI:59789"/>
    </ligand>
</feature>
<reference evidence="9" key="1">
    <citation type="submission" date="2018-08" db="EMBL/GenBank/DDBJ databases">
        <authorList>
            <person name="Kim S.-J."/>
            <person name="Jung G.-Y."/>
        </authorList>
    </citation>
    <scope>NUCLEOTIDE SEQUENCE [LARGE SCALE GENOMIC DNA]</scope>
    <source>
        <strain evidence="9">GY_G</strain>
    </source>
</reference>
<gene>
    <name evidence="8" type="ORF">DXH95_14460</name>
</gene>
<organism evidence="8 9">
    <name type="scientific">Sphingorhabdus pulchriflava</name>
    <dbReference type="NCBI Taxonomy" id="2292257"/>
    <lineage>
        <taxon>Bacteria</taxon>
        <taxon>Pseudomonadati</taxon>
        <taxon>Pseudomonadota</taxon>
        <taxon>Alphaproteobacteria</taxon>
        <taxon>Sphingomonadales</taxon>
        <taxon>Sphingomonadaceae</taxon>
        <taxon>Sphingorhabdus</taxon>
    </lineage>
</organism>
<dbReference type="SUPFAM" id="SSF53335">
    <property type="entry name" value="S-adenosyl-L-methionine-dependent methyltransferases"/>
    <property type="match status" value="1"/>
</dbReference>
<evidence type="ECO:0000313" key="9">
    <source>
        <dbReference type="Proteomes" id="UP000263833"/>
    </source>
</evidence>
<dbReference type="InterPro" id="IPR018314">
    <property type="entry name" value="RsmB/NOL1/NOP2-like_CS"/>
</dbReference>
<dbReference type="Pfam" id="PF01189">
    <property type="entry name" value="Methyltr_RsmB-F"/>
    <property type="match status" value="1"/>
</dbReference>
<evidence type="ECO:0000256" key="3">
    <source>
        <dbReference type="ARBA" id="ARBA00022679"/>
    </source>
</evidence>
<keyword evidence="2 6" id="KW-0489">Methyltransferase</keyword>
<dbReference type="PANTHER" id="PTHR22807">
    <property type="entry name" value="NOP2 YEAST -RELATED NOL1/NOP2/FMU SUN DOMAIN-CONTAINING"/>
    <property type="match status" value="1"/>
</dbReference>
<comment type="caution">
    <text evidence="8">The sequence shown here is derived from an EMBL/GenBank/DDBJ whole genome shotgun (WGS) entry which is preliminary data.</text>
</comment>
<evidence type="ECO:0000259" key="7">
    <source>
        <dbReference type="PROSITE" id="PS51686"/>
    </source>
</evidence>
<keyword evidence="3 6" id="KW-0808">Transferase</keyword>
<dbReference type="CDD" id="cd02440">
    <property type="entry name" value="AdoMet_MTases"/>
    <property type="match status" value="1"/>
</dbReference>
<feature type="binding site" evidence="6">
    <location>
        <begin position="241"/>
        <end position="247"/>
    </location>
    <ligand>
        <name>S-adenosyl-L-methionine</name>
        <dbReference type="ChEBI" id="CHEBI:59789"/>
    </ligand>
</feature>
<keyword evidence="5 6" id="KW-0694">RNA-binding</keyword>
<feature type="binding site" evidence="6">
    <location>
        <position position="288"/>
    </location>
    <ligand>
        <name>S-adenosyl-L-methionine</name>
        <dbReference type="ChEBI" id="CHEBI:59789"/>
    </ligand>
</feature>
<dbReference type="PROSITE" id="PS01153">
    <property type="entry name" value="NOL1_NOP2_SUN"/>
    <property type="match status" value="1"/>
</dbReference>
<dbReference type="InterPro" id="IPR029063">
    <property type="entry name" value="SAM-dependent_MTases_sf"/>
</dbReference>
<dbReference type="PRINTS" id="PR02008">
    <property type="entry name" value="RCMTFAMILY"/>
</dbReference>
<name>A0A371B1V7_9SPHN</name>
<dbReference type="EMBL" id="QRGP01000003">
    <property type="protein sequence ID" value="RDV01494.1"/>
    <property type="molecule type" value="Genomic_DNA"/>
</dbReference>
<keyword evidence="9" id="KW-1185">Reference proteome</keyword>
<dbReference type="GO" id="GO:0008173">
    <property type="term" value="F:RNA methyltransferase activity"/>
    <property type="evidence" value="ECO:0007669"/>
    <property type="project" value="InterPro"/>
</dbReference>
<evidence type="ECO:0000256" key="2">
    <source>
        <dbReference type="ARBA" id="ARBA00022603"/>
    </source>
</evidence>
<dbReference type="PANTHER" id="PTHR22807:SF61">
    <property type="entry name" value="NOL1_NOP2_SUN FAMILY PROTEIN _ ANTITERMINATION NUSB DOMAIN-CONTAINING PROTEIN"/>
    <property type="match status" value="1"/>
</dbReference>
<feature type="active site" description="Nucleophile" evidence="6">
    <location>
        <position position="357"/>
    </location>
</feature>
<dbReference type="InterPro" id="IPR006027">
    <property type="entry name" value="NusB_RsmB_TIM44"/>
</dbReference>
<dbReference type="InterPro" id="IPR023267">
    <property type="entry name" value="RCMT"/>
</dbReference>
<dbReference type="InterPro" id="IPR049560">
    <property type="entry name" value="MeTrfase_RsmB-F_NOP2_cat"/>
</dbReference>
<dbReference type="Proteomes" id="UP000263833">
    <property type="component" value="Unassembled WGS sequence"/>
</dbReference>
<keyword evidence="4 6" id="KW-0949">S-adenosyl-L-methionine</keyword>
<evidence type="ECO:0000256" key="5">
    <source>
        <dbReference type="ARBA" id="ARBA00022884"/>
    </source>
</evidence>
<evidence type="ECO:0000256" key="1">
    <source>
        <dbReference type="ARBA" id="ARBA00007494"/>
    </source>
</evidence>
<comment type="similarity">
    <text evidence="1 6">Belongs to the class I-like SAM-binding methyltransferase superfamily. RsmB/NOP family.</text>
</comment>
<evidence type="ECO:0000256" key="4">
    <source>
        <dbReference type="ARBA" id="ARBA00022691"/>
    </source>
</evidence>
<evidence type="ECO:0000256" key="6">
    <source>
        <dbReference type="PROSITE-ProRule" id="PRU01023"/>
    </source>
</evidence>
<dbReference type="Gene3D" id="1.10.940.10">
    <property type="entry name" value="NusB-like"/>
    <property type="match status" value="1"/>
</dbReference>
<feature type="binding site" evidence="6">
    <location>
        <position position="262"/>
    </location>
    <ligand>
        <name>S-adenosyl-L-methionine</name>
        <dbReference type="ChEBI" id="CHEBI:59789"/>
    </ligand>
</feature>